<comment type="caution">
    <text evidence="1">The sequence shown here is derived from an EMBL/GenBank/DDBJ whole genome shotgun (WGS) entry which is preliminary data.</text>
</comment>
<evidence type="ECO:0000313" key="1">
    <source>
        <dbReference type="EMBL" id="KAH3893536.1"/>
    </source>
</evidence>
<sequence length="58" mass="6528">MTMDSMDNYHGQHGQLLSVCIMDIVHGYNFPSMDKCFNTPWTMSMLKSMESHGQSVAG</sequence>
<dbReference type="Proteomes" id="UP000828390">
    <property type="component" value="Unassembled WGS sequence"/>
</dbReference>
<accession>A0A9D4S6L8</accession>
<reference evidence="1" key="2">
    <citation type="submission" date="2020-11" db="EMBL/GenBank/DDBJ databases">
        <authorList>
            <person name="McCartney M.A."/>
            <person name="Auch B."/>
            <person name="Kono T."/>
            <person name="Mallez S."/>
            <person name="Becker A."/>
            <person name="Gohl D.M."/>
            <person name="Silverstein K.A.T."/>
            <person name="Koren S."/>
            <person name="Bechman K.B."/>
            <person name="Herman A."/>
            <person name="Abrahante J.E."/>
            <person name="Garbe J."/>
        </authorList>
    </citation>
    <scope>NUCLEOTIDE SEQUENCE</scope>
    <source>
        <strain evidence="1">Duluth1</strain>
        <tissue evidence="1">Whole animal</tissue>
    </source>
</reference>
<reference evidence="1" key="1">
    <citation type="journal article" date="2019" name="bioRxiv">
        <title>The Genome of the Zebra Mussel, Dreissena polymorpha: A Resource for Invasive Species Research.</title>
        <authorList>
            <person name="McCartney M.A."/>
            <person name="Auch B."/>
            <person name="Kono T."/>
            <person name="Mallez S."/>
            <person name="Zhang Y."/>
            <person name="Obille A."/>
            <person name="Becker A."/>
            <person name="Abrahante J.E."/>
            <person name="Garbe J."/>
            <person name="Badalamenti J.P."/>
            <person name="Herman A."/>
            <person name="Mangelson H."/>
            <person name="Liachko I."/>
            <person name="Sullivan S."/>
            <person name="Sone E.D."/>
            <person name="Koren S."/>
            <person name="Silverstein K.A.T."/>
            <person name="Beckman K.B."/>
            <person name="Gohl D.M."/>
        </authorList>
    </citation>
    <scope>NUCLEOTIDE SEQUENCE</scope>
    <source>
        <strain evidence="1">Duluth1</strain>
        <tissue evidence="1">Whole animal</tissue>
    </source>
</reference>
<protein>
    <submittedName>
        <fullName evidence="1">Uncharacterized protein</fullName>
    </submittedName>
</protein>
<proteinExistence type="predicted"/>
<name>A0A9D4S6L8_DREPO</name>
<organism evidence="1 2">
    <name type="scientific">Dreissena polymorpha</name>
    <name type="common">Zebra mussel</name>
    <name type="synonym">Mytilus polymorpha</name>
    <dbReference type="NCBI Taxonomy" id="45954"/>
    <lineage>
        <taxon>Eukaryota</taxon>
        <taxon>Metazoa</taxon>
        <taxon>Spiralia</taxon>
        <taxon>Lophotrochozoa</taxon>
        <taxon>Mollusca</taxon>
        <taxon>Bivalvia</taxon>
        <taxon>Autobranchia</taxon>
        <taxon>Heteroconchia</taxon>
        <taxon>Euheterodonta</taxon>
        <taxon>Imparidentia</taxon>
        <taxon>Neoheterodontei</taxon>
        <taxon>Myida</taxon>
        <taxon>Dreissenoidea</taxon>
        <taxon>Dreissenidae</taxon>
        <taxon>Dreissena</taxon>
    </lineage>
</organism>
<gene>
    <name evidence="1" type="ORF">DPMN_017684</name>
</gene>
<dbReference type="EMBL" id="JAIWYP010000001">
    <property type="protein sequence ID" value="KAH3893536.1"/>
    <property type="molecule type" value="Genomic_DNA"/>
</dbReference>
<keyword evidence="2" id="KW-1185">Reference proteome</keyword>
<evidence type="ECO:0000313" key="2">
    <source>
        <dbReference type="Proteomes" id="UP000828390"/>
    </source>
</evidence>
<dbReference type="AlphaFoldDB" id="A0A9D4S6L8"/>